<name>A0A5B7JPK0_PORTR</name>
<dbReference type="Proteomes" id="UP000324222">
    <property type="component" value="Unassembled WGS sequence"/>
</dbReference>
<sequence length="97" mass="10546">MEGQGGLAPQMGSADGVTSPLAALPRFLLTDSWRRTERHFQLRCVMPLCSLTSDRALSTPVVLWGCAEWLGLLTPLKGHAVGMGRTGRDRISKMLLP</sequence>
<dbReference type="EMBL" id="VSRR010105210">
    <property type="protein sequence ID" value="MPC96256.1"/>
    <property type="molecule type" value="Genomic_DNA"/>
</dbReference>
<comment type="caution">
    <text evidence="1">The sequence shown here is derived from an EMBL/GenBank/DDBJ whole genome shotgun (WGS) entry which is preliminary data.</text>
</comment>
<accession>A0A5B7JPK0</accession>
<proteinExistence type="predicted"/>
<organism evidence="1 2">
    <name type="scientific">Portunus trituberculatus</name>
    <name type="common">Swimming crab</name>
    <name type="synonym">Neptunus trituberculatus</name>
    <dbReference type="NCBI Taxonomy" id="210409"/>
    <lineage>
        <taxon>Eukaryota</taxon>
        <taxon>Metazoa</taxon>
        <taxon>Ecdysozoa</taxon>
        <taxon>Arthropoda</taxon>
        <taxon>Crustacea</taxon>
        <taxon>Multicrustacea</taxon>
        <taxon>Malacostraca</taxon>
        <taxon>Eumalacostraca</taxon>
        <taxon>Eucarida</taxon>
        <taxon>Decapoda</taxon>
        <taxon>Pleocyemata</taxon>
        <taxon>Brachyura</taxon>
        <taxon>Eubrachyura</taxon>
        <taxon>Portunoidea</taxon>
        <taxon>Portunidae</taxon>
        <taxon>Portuninae</taxon>
        <taxon>Portunus</taxon>
    </lineage>
</organism>
<reference evidence="1 2" key="1">
    <citation type="submission" date="2019-05" db="EMBL/GenBank/DDBJ databases">
        <title>Another draft genome of Portunus trituberculatus and its Hox gene families provides insights of decapod evolution.</title>
        <authorList>
            <person name="Jeong J.-H."/>
            <person name="Song I."/>
            <person name="Kim S."/>
            <person name="Choi T."/>
            <person name="Kim D."/>
            <person name="Ryu S."/>
            <person name="Kim W."/>
        </authorList>
    </citation>
    <scope>NUCLEOTIDE SEQUENCE [LARGE SCALE GENOMIC DNA]</scope>
    <source>
        <tissue evidence="1">Muscle</tissue>
    </source>
</reference>
<evidence type="ECO:0000313" key="1">
    <source>
        <dbReference type="EMBL" id="MPC96256.1"/>
    </source>
</evidence>
<evidence type="ECO:0000313" key="2">
    <source>
        <dbReference type="Proteomes" id="UP000324222"/>
    </source>
</evidence>
<protein>
    <submittedName>
        <fullName evidence="1">Uncharacterized protein</fullName>
    </submittedName>
</protein>
<dbReference type="AlphaFoldDB" id="A0A5B7JPK0"/>
<gene>
    <name evidence="1" type="ORF">E2C01_091504</name>
</gene>
<keyword evidence="2" id="KW-1185">Reference proteome</keyword>